<comment type="subcellular location">
    <subcellularLocation>
        <location evidence="1">Cell membrane</location>
        <topology evidence="1">Multi-pass membrane protein</topology>
    </subcellularLocation>
</comment>
<keyword evidence="6 9" id="KW-1133">Transmembrane helix</keyword>
<comment type="similarity">
    <text evidence="2">Belongs to the AzlC family.</text>
</comment>
<evidence type="ECO:0000256" key="9">
    <source>
        <dbReference type="SAM" id="Phobius"/>
    </source>
</evidence>
<feature type="transmembrane region" description="Helical" evidence="9">
    <location>
        <begin position="229"/>
        <end position="246"/>
    </location>
</feature>
<dbReference type="RefSeq" id="WP_376981803.1">
    <property type="nucleotide sequence ID" value="NZ_JBHLSV010000019.1"/>
</dbReference>
<sequence length="269" mass="27998">MEPSPAPSACAPAGAPASEPPLPPEPPSPRAELLAGLRLSLAAGLGMFPIGVAFGLLVVQTGLPWWIAPALSTAVLAGSAELLLVGLMAASMPLATIALTTLLVNFRHAFYAFSFPLRVVRHPLARLYSVYALIDEAYAVTASRPGTWTGPRLIALQIAFQTYWVGGGLVGVAIGAVIPTRIEGLDFALCALFITLTLDACRSRREIPSLLLAGLSFALALVIVPEDALFAGLLGFVVLLAVRFLVARRRGTLPVAGTAAGTTIESTHA</sequence>
<dbReference type="PANTHER" id="PTHR34979:SF1">
    <property type="entry name" value="INNER MEMBRANE PROTEIN YGAZ"/>
    <property type="match status" value="1"/>
</dbReference>
<feature type="compositionally biased region" description="Pro residues" evidence="8">
    <location>
        <begin position="18"/>
        <end position="28"/>
    </location>
</feature>
<evidence type="ECO:0000256" key="3">
    <source>
        <dbReference type="ARBA" id="ARBA00022448"/>
    </source>
</evidence>
<feature type="compositionally biased region" description="Low complexity" evidence="8">
    <location>
        <begin position="7"/>
        <end position="17"/>
    </location>
</feature>
<dbReference type="Pfam" id="PF03591">
    <property type="entry name" value="AzlC"/>
    <property type="match status" value="1"/>
</dbReference>
<feature type="transmembrane region" description="Helical" evidence="9">
    <location>
        <begin position="39"/>
        <end position="59"/>
    </location>
</feature>
<evidence type="ECO:0000256" key="2">
    <source>
        <dbReference type="ARBA" id="ARBA00010735"/>
    </source>
</evidence>
<comment type="caution">
    <text evidence="10">The sequence shown here is derived from an EMBL/GenBank/DDBJ whole genome shotgun (WGS) entry which is preliminary data.</text>
</comment>
<protein>
    <submittedName>
        <fullName evidence="10">AzlC family ABC transporter permease</fullName>
    </submittedName>
</protein>
<name>A0ABV6RDM6_9MICO</name>
<evidence type="ECO:0000313" key="11">
    <source>
        <dbReference type="Proteomes" id="UP001589793"/>
    </source>
</evidence>
<keyword evidence="5 9" id="KW-0812">Transmembrane</keyword>
<proteinExistence type="inferred from homology"/>
<keyword evidence="3" id="KW-0813">Transport</keyword>
<gene>
    <name evidence="10" type="ORF">ACFFF6_14110</name>
</gene>
<feature type="transmembrane region" description="Helical" evidence="9">
    <location>
        <begin position="153"/>
        <end position="178"/>
    </location>
</feature>
<reference evidence="10 11" key="1">
    <citation type="submission" date="2024-09" db="EMBL/GenBank/DDBJ databases">
        <authorList>
            <person name="Sun Q."/>
            <person name="Mori K."/>
        </authorList>
    </citation>
    <scope>NUCLEOTIDE SEQUENCE [LARGE SCALE GENOMIC DNA]</scope>
    <source>
        <strain evidence="10 11">CICC 10874</strain>
    </source>
</reference>
<organism evidence="10 11">
    <name type="scientific">Brachybacterium hainanense</name>
    <dbReference type="NCBI Taxonomy" id="1541174"/>
    <lineage>
        <taxon>Bacteria</taxon>
        <taxon>Bacillati</taxon>
        <taxon>Actinomycetota</taxon>
        <taxon>Actinomycetes</taxon>
        <taxon>Micrococcales</taxon>
        <taxon>Dermabacteraceae</taxon>
        <taxon>Brachybacterium</taxon>
    </lineage>
</organism>
<feature type="transmembrane region" description="Helical" evidence="9">
    <location>
        <begin position="207"/>
        <end position="223"/>
    </location>
</feature>
<evidence type="ECO:0000256" key="6">
    <source>
        <dbReference type="ARBA" id="ARBA00022989"/>
    </source>
</evidence>
<keyword evidence="7 9" id="KW-0472">Membrane</keyword>
<evidence type="ECO:0000256" key="8">
    <source>
        <dbReference type="SAM" id="MobiDB-lite"/>
    </source>
</evidence>
<dbReference type="PANTHER" id="PTHR34979">
    <property type="entry name" value="INNER MEMBRANE PROTEIN YGAZ"/>
    <property type="match status" value="1"/>
</dbReference>
<keyword evidence="4" id="KW-1003">Cell membrane</keyword>
<evidence type="ECO:0000256" key="4">
    <source>
        <dbReference type="ARBA" id="ARBA00022475"/>
    </source>
</evidence>
<dbReference type="EMBL" id="JBHLSV010000019">
    <property type="protein sequence ID" value="MFC0675094.1"/>
    <property type="molecule type" value="Genomic_DNA"/>
</dbReference>
<evidence type="ECO:0000313" key="10">
    <source>
        <dbReference type="EMBL" id="MFC0675094.1"/>
    </source>
</evidence>
<evidence type="ECO:0000256" key="5">
    <source>
        <dbReference type="ARBA" id="ARBA00022692"/>
    </source>
</evidence>
<evidence type="ECO:0000256" key="7">
    <source>
        <dbReference type="ARBA" id="ARBA00023136"/>
    </source>
</evidence>
<accession>A0ABV6RDM6</accession>
<dbReference type="Proteomes" id="UP001589793">
    <property type="component" value="Unassembled WGS sequence"/>
</dbReference>
<feature type="region of interest" description="Disordered" evidence="8">
    <location>
        <begin position="1"/>
        <end position="28"/>
    </location>
</feature>
<evidence type="ECO:0000256" key="1">
    <source>
        <dbReference type="ARBA" id="ARBA00004651"/>
    </source>
</evidence>
<keyword evidence="11" id="KW-1185">Reference proteome</keyword>
<dbReference type="InterPro" id="IPR011606">
    <property type="entry name" value="Brnchd-chn_aa_trnsp_permease"/>
</dbReference>